<dbReference type="Proteomes" id="UP000192591">
    <property type="component" value="Unassembled WGS sequence"/>
</dbReference>
<evidence type="ECO:0000256" key="3">
    <source>
        <dbReference type="ARBA" id="ARBA00022833"/>
    </source>
</evidence>
<evidence type="ECO:0000256" key="4">
    <source>
        <dbReference type="ARBA" id="ARBA00023002"/>
    </source>
</evidence>
<dbReference type="Gene3D" id="3.40.50.720">
    <property type="entry name" value="NAD(P)-binding Rossmann-like Domain"/>
    <property type="match status" value="1"/>
</dbReference>
<dbReference type="Pfam" id="PF08240">
    <property type="entry name" value="ADH_N"/>
    <property type="match status" value="1"/>
</dbReference>
<evidence type="ECO:0000256" key="2">
    <source>
        <dbReference type="ARBA" id="ARBA00022723"/>
    </source>
</evidence>
<keyword evidence="3 5" id="KW-0862">Zinc</keyword>
<dbReference type="SMART" id="SM00829">
    <property type="entry name" value="PKS_ER"/>
    <property type="match status" value="1"/>
</dbReference>
<keyword evidence="2 5" id="KW-0479">Metal-binding</keyword>
<evidence type="ECO:0000256" key="5">
    <source>
        <dbReference type="RuleBase" id="RU361277"/>
    </source>
</evidence>
<dbReference type="RefSeq" id="WP_081195338.1">
    <property type="nucleotide sequence ID" value="NZ_MWIH01000009.1"/>
</dbReference>
<feature type="domain" description="Enoyl reductase (ER)" evidence="6">
    <location>
        <begin position="24"/>
        <end position="364"/>
    </location>
</feature>
<sequence>MSAAGKRTETTVGTDVMTGVYLPGDSTAVLRELPVPSPGPGQVLIEVGASGICGSDIGYIYHEHKGHRGVDGPAYRGVVAGHEPSGRIVATGPGCRRFGSGDRVLVYHIAGCGLCDNCRRGYYISCTSVERTSYGWQRDGGHAHYVLAEESTCVPLPDELSYVDGALIACGFGTAYEGLRRVGVNGDGDLLVVGLGPVGLAAGMIGRGMGARRVVGVEVSPQRRAWADGLGVFDATLAPESDAEATAALVGDALGAPGALTTIDCSGSRAGRSTALAGAAEWGRVSLVGEGGTLETEVSDALLHKQLTLYASWVTSLPAMAELAVNLARWGLRPESVVSDRFPLARADEAYRLAAGASRGKVVLVPSEEDVS</sequence>
<name>A0A1V8ZY22_SACPI</name>
<dbReference type="InterPro" id="IPR013149">
    <property type="entry name" value="ADH-like_C"/>
</dbReference>
<comment type="similarity">
    <text evidence="5">Belongs to the zinc-containing alcohol dehydrogenase family.</text>
</comment>
<dbReference type="InterPro" id="IPR013154">
    <property type="entry name" value="ADH-like_N"/>
</dbReference>
<dbReference type="InterPro" id="IPR020843">
    <property type="entry name" value="ER"/>
</dbReference>
<keyword evidence="8" id="KW-1185">Reference proteome</keyword>
<dbReference type="GO" id="GO:0016491">
    <property type="term" value="F:oxidoreductase activity"/>
    <property type="evidence" value="ECO:0007669"/>
    <property type="project" value="UniProtKB-KW"/>
</dbReference>
<evidence type="ECO:0000256" key="1">
    <source>
        <dbReference type="ARBA" id="ARBA00001947"/>
    </source>
</evidence>
<dbReference type="CDD" id="cd08239">
    <property type="entry name" value="THR_DH_like"/>
    <property type="match status" value="1"/>
</dbReference>
<dbReference type="EMBL" id="MWIH01000009">
    <property type="protein sequence ID" value="OQO89700.1"/>
    <property type="molecule type" value="Genomic_DNA"/>
</dbReference>
<dbReference type="PANTHER" id="PTHR43401:SF2">
    <property type="entry name" value="L-THREONINE 3-DEHYDROGENASE"/>
    <property type="match status" value="1"/>
</dbReference>
<dbReference type="Gene3D" id="3.90.180.10">
    <property type="entry name" value="Medium-chain alcohol dehydrogenases, catalytic domain"/>
    <property type="match status" value="1"/>
</dbReference>
<evidence type="ECO:0000259" key="6">
    <source>
        <dbReference type="SMART" id="SM00829"/>
    </source>
</evidence>
<dbReference type="GO" id="GO:0008270">
    <property type="term" value="F:zinc ion binding"/>
    <property type="evidence" value="ECO:0007669"/>
    <property type="project" value="InterPro"/>
</dbReference>
<dbReference type="SUPFAM" id="SSF50129">
    <property type="entry name" value="GroES-like"/>
    <property type="match status" value="1"/>
</dbReference>
<evidence type="ECO:0000313" key="8">
    <source>
        <dbReference type="Proteomes" id="UP000192591"/>
    </source>
</evidence>
<organism evidence="7 8">
    <name type="scientific">Saccharomonospora piscinae</name>
    <dbReference type="NCBI Taxonomy" id="687388"/>
    <lineage>
        <taxon>Bacteria</taxon>
        <taxon>Bacillati</taxon>
        <taxon>Actinomycetota</taxon>
        <taxon>Actinomycetes</taxon>
        <taxon>Pseudonocardiales</taxon>
        <taxon>Pseudonocardiaceae</taxon>
        <taxon>Saccharomonospora</taxon>
    </lineage>
</organism>
<dbReference type="SUPFAM" id="SSF51735">
    <property type="entry name" value="NAD(P)-binding Rossmann-fold domains"/>
    <property type="match status" value="1"/>
</dbReference>
<dbReference type="PROSITE" id="PS00059">
    <property type="entry name" value="ADH_ZINC"/>
    <property type="match status" value="1"/>
</dbReference>
<dbReference type="STRING" id="1962155.B1813_22650"/>
<dbReference type="InterPro" id="IPR011032">
    <property type="entry name" value="GroES-like_sf"/>
</dbReference>
<dbReference type="InterPro" id="IPR036291">
    <property type="entry name" value="NAD(P)-bd_dom_sf"/>
</dbReference>
<dbReference type="InterPro" id="IPR002328">
    <property type="entry name" value="ADH_Zn_CS"/>
</dbReference>
<evidence type="ECO:0000313" key="7">
    <source>
        <dbReference type="EMBL" id="OQO89700.1"/>
    </source>
</evidence>
<comment type="cofactor">
    <cofactor evidence="1 5">
        <name>Zn(2+)</name>
        <dbReference type="ChEBI" id="CHEBI:29105"/>
    </cofactor>
</comment>
<dbReference type="InterPro" id="IPR050129">
    <property type="entry name" value="Zn_alcohol_dh"/>
</dbReference>
<protein>
    <submittedName>
        <fullName evidence="7">Alcohol dehydrogenase</fullName>
    </submittedName>
</protein>
<gene>
    <name evidence="7" type="ORF">B1813_22650</name>
</gene>
<proteinExistence type="inferred from homology"/>
<reference evidence="7 8" key="1">
    <citation type="submission" date="2017-02" db="EMBL/GenBank/DDBJ databases">
        <title>Draft genome of Saccharomonospora sp. 154.</title>
        <authorList>
            <person name="Alonso-Carmona G.S."/>
            <person name="De La Haba R."/>
            <person name="Vera-Gargallo B."/>
            <person name="Sandoval-Trujillo A.H."/>
            <person name="Ramirez-Duran N."/>
            <person name="Ventosa A."/>
        </authorList>
    </citation>
    <scope>NUCLEOTIDE SEQUENCE [LARGE SCALE GENOMIC DNA]</scope>
    <source>
        <strain evidence="7 8">LRS4.154</strain>
    </source>
</reference>
<accession>A0A1V8ZY22</accession>
<dbReference type="AlphaFoldDB" id="A0A1V8ZY22"/>
<dbReference type="PANTHER" id="PTHR43401">
    <property type="entry name" value="L-THREONINE 3-DEHYDROGENASE"/>
    <property type="match status" value="1"/>
</dbReference>
<comment type="caution">
    <text evidence="7">The sequence shown here is derived from an EMBL/GenBank/DDBJ whole genome shotgun (WGS) entry which is preliminary data.</text>
</comment>
<keyword evidence="4" id="KW-0560">Oxidoreductase</keyword>
<dbReference type="Pfam" id="PF00107">
    <property type="entry name" value="ADH_zinc_N"/>
    <property type="match status" value="1"/>
</dbReference>